<dbReference type="Proteomes" id="UP000035489">
    <property type="component" value="Unassembled WGS sequence"/>
</dbReference>
<accession>A0A0H1R6G9</accession>
<dbReference type="STRING" id="1225564.AA309_23705"/>
<dbReference type="SUPFAM" id="SSF51735">
    <property type="entry name" value="NAD(P)-binding Rossmann-fold domains"/>
    <property type="match status" value="1"/>
</dbReference>
<dbReference type="RefSeq" id="WP_047191502.1">
    <property type="nucleotide sequence ID" value="NZ_LCYG01000066.1"/>
</dbReference>
<keyword evidence="3" id="KW-1185">Reference proteome</keyword>
<dbReference type="AlphaFoldDB" id="A0A0H1R6G9"/>
<reference evidence="2 3" key="1">
    <citation type="submission" date="2015-05" db="EMBL/GenBank/DDBJ databases">
        <title>Draft genome sequence of Microvirga vignae strain BR3299, a novel nitrogen fixing bacteria isolated from Brazil semi-aired region.</title>
        <authorList>
            <person name="Zilli J.E."/>
            <person name="Passos S.R."/>
            <person name="Leite J."/>
            <person name="Baldani J.I."/>
            <person name="Xavier G.R."/>
            <person name="Rumjaneck N.G."/>
            <person name="Simoes-Araujo J.L."/>
        </authorList>
    </citation>
    <scope>NUCLEOTIDE SEQUENCE [LARGE SCALE GENOMIC DNA]</scope>
    <source>
        <strain evidence="2 3">BR3299</strain>
    </source>
</reference>
<proteinExistence type="predicted"/>
<dbReference type="OrthoDB" id="9808276at2"/>
<gene>
    <name evidence="2" type="ORF">AA309_23705</name>
</gene>
<dbReference type="InterPro" id="IPR036291">
    <property type="entry name" value="NAD(P)-bd_dom_sf"/>
</dbReference>
<dbReference type="PATRIC" id="fig|1225564.3.peg.6161"/>
<evidence type="ECO:0000313" key="3">
    <source>
        <dbReference type="Proteomes" id="UP000035489"/>
    </source>
</evidence>
<dbReference type="Gene3D" id="3.40.50.720">
    <property type="entry name" value="NAD(P)-binding Rossmann-like Domain"/>
    <property type="match status" value="1"/>
</dbReference>
<organism evidence="2 3">
    <name type="scientific">Microvirga vignae</name>
    <dbReference type="NCBI Taxonomy" id="1225564"/>
    <lineage>
        <taxon>Bacteria</taxon>
        <taxon>Pseudomonadati</taxon>
        <taxon>Pseudomonadota</taxon>
        <taxon>Alphaproteobacteria</taxon>
        <taxon>Hyphomicrobiales</taxon>
        <taxon>Methylobacteriaceae</taxon>
        <taxon>Microvirga</taxon>
    </lineage>
</organism>
<evidence type="ECO:0000256" key="1">
    <source>
        <dbReference type="ARBA" id="ARBA00023027"/>
    </source>
</evidence>
<evidence type="ECO:0000313" key="2">
    <source>
        <dbReference type="EMBL" id="KLK90805.1"/>
    </source>
</evidence>
<keyword evidence="1" id="KW-0520">NAD</keyword>
<comment type="caution">
    <text evidence="2">The sequence shown here is derived from an EMBL/GenBank/DDBJ whole genome shotgun (WGS) entry which is preliminary data.</text>
</comment>
<name>A0A0H1R6G9_9HYPH</name>
<protein>
    <submittedName>
        <fullName evidence="2">Epimerase</fullName>
    </submittedName>
</protein>
<dbReference type="CDD" id="cd05266">
    <property type="entry name" value="SDR_a4"/>
    <property type="match status" value="1"/>
</dbReference>
<dbReference type="EMBL" id="LCYG01000066">
    <property type="protein sequence ID" value="KLK90805.1"/>
    <property type="molecule type" value="Genomic_DNA"/>
</dbReference>
<dbReference type="PANTHER" id="PTHR43574">
    <property type="entry name" value="EPIMERASE-RELATED"/>
    <property type="match status" value="1"/>
</dbReference>
<sequence length="301" mass="33105">MNLFVFGPGYTAQQFIGPYRHRFARIGGTLRSETKAETLEASGIIPYFFDAERYDPGIVDEIRRVDALLVSIPPAPGSDPVLRSLSDAIASAPRLRWIGYLSTVGVYGDANGAWVDENTPPSPVNERSRHRIAAEGQWLDLGKGAPFSVQIFRLAGIYGPGRNALLKVANGTARRLIKPGQVFNRIHAADIAHVLMASIDRPSRNAIYNVADDEPCPPQDVIAYAARLLGLEPPPEEPFATADLSPMARSFYQDNKRVRNTRIKDELGVRLRFPTYREGLEALHAAGEGVGSSGEKIRREE</sequence>